<reference evidence="9" key="1">
    <citation type="submission" date="2020-02" db="EMBL/GenBank/DDBJ databases">
        <authorList>
            <person name="Meier V. D."/>
        </authorList>
    </citation>
    <scope>NUCLEOTIDE SEQUENCE</scope>
    <source>
        <strain evidence="9">AVDCRST_MAG40</strain>
    </source>
</reference>
<evidence type="ECO:0000259" key="7">
    <source>
        <dbReference type="Pfam" id="PF01266"/>
    </source>
</evidence>
<evidence type="ECO:0000313" key="9">
    <source>
        <dbReference type="EMBL" id="CAA9340745.1"/>
    </source>
</evidence>
<dbReference type="SUPFAM" id="SSF51905">
    <property type="entry name" value="FAD/NAD(P)-binding domain"/>
    <property type="match status" value="1"/>
</dbReference>
<dbReference type="Pfam" id="PF05199">
    <property type="entry name" value="GMC_oxred_C"/>
    <property type="match status" value="1"/>
</dbReference>
<accession>A0A6J4LSW9</accession>
<dbReference type="SUPFAM" id="SSF54373">
    <property type="entry name" value="FAD-linked reductases, C-terminal domain"/>
    <property type="match status" value="1"/>
</dbReference>
<dbReference type="AlphaFoldDB" id="A0A6J4LSW9"/>
<dbReference type="Pfam" id="PF01266">
    <property type="entry name" value="DAO"/>
    <property type="match status" value="1"/>
</dbReference>
<keyword evidence="4" id="KW-0274">FAD</keyword>
<evidence type="ECO:0000256" key="2">
    <source>
        <dbReference type="ARBA" id="ARBA00010790"/>
    </source>
</evidence>
<protein>
    <submittedName>
        <fullName evidence="9">Glucose-methanol-choline (GMC) oxidoreductase:NAD binding site</fullName>
    </submittedName>
</protein>
<dbReference type="InterPro" id="IPR007867">
    <property type="entry name" value="GMC_OxRtase_C"/>
</dbReference>
<evidence type="ECO:0000259" key="8">
    <source>
        <dbReference type="Pfam" id="PF05199"/>
    </source>
</evidence>
<dbReference type="PANTHER" id="PTHR42784">
    <property type="entry name" value="PYRANOSE 2-OXIDASE"/>
    <property type="match status" value="1"/>
</dbReference>
<dbReference type="Pfam" id="PF00732">
    <property type="entry name" value="GMC_oxred_N"/>
    <property type="match status" value="1"/>
</dbReference>
<evidence type="ECO:0000256" key="1">
    <source>
        <dbReference type="ARBA" id="ARBA00001974"/>
    </source>
</evidence>
<keyword evidence="5" id="KW-0560">Oxidoreductase</keyword>
<feature type="domain" description="Glucose-methanol-choline oxidoreductase N-terminal" evidence="6">
    <location>
        <begin position="211"/>
        <end position="301"/>
    </location>
</feature>
<sequence>MFEPQHTQQQYDVCIIGSGAGGGMAAYALTKAGARVVMLEAGPAWYASKHSTMILPSYATPGRGRATRAREFGEHDACDGGFEIEGEPYTRAPGTRFDWWRGRMLGGRTNHWGRISLRFGPRDFKGKTHDGLGDDWPIGYADVAPYYDRIDDLIGVFGSMEGLENHPDGRFHPAPKPRCYELLVKQASDRLGITCIPSRLSILTKPLPGRQACHYCGQCNRGCSVKANFSSPDVLIAPALATGRLTLVTEAMAREVTVGRDGLATGVAYVHKPSGEDRHVRARVVVLAASALESARLLLNSRSALFPQGLANGSGTVGRYITDTTGTDVSGYIPAMVDHVPHNEDGVGGMHVYMPWWLDNRKLDFPRGYHIEVYGGLGQPAYGFLGGLQRFPNVAGYGAKLKADYRRYYGATIGFSGRGEMIPNAQSFAELDPTVVDQWGIPVLRFHWQWSEHEIQQSKHMQETFRQLVAQMGGTVFNPMPTKEQQYGLAPGGRIIHELGGTRMGADPRTSVLNASCQAHEVRNLFVADGAPFVSQADKNPTWTILALAWRTADAITAQRKAGTI</sequence>
<comment type="cofactor">
    <cofactor evidence="1">
        <name>FAD</name>
        <dbReference type="ChEBI" id="CHEBI:57692"/>
    </cofactor>
</comment>
<dbReference type="Gene3D" id="3.50.50.60">
    <property type="entry name" value="FAD/NAD(P)-binding domain"/>
    <property type="match status" value="2"/>
</dbReference>
<dbReference type="InterPro" id="IPR000172">
    <property type="entry name" value="GMC_OxRdtase_N"/>
</dbReference>
<name>A0A6J4LSW9_9BACT</name>
<dbReference type="InterPro" id="IPR036188">
    <property type="entry name" value="FAD/NAD-bd_sf"/>
</dbReference>
<evidence type="ECO:0000256" key="5">
    <source>
        <dbReference type="ARBA" id="ARBA00023002"/>
    </source>
</evidence>
<feature type="domain" description="Glucose-methanol-choline oxidoreductase C-terminal" evidence="8">
    <location>
        <begin position="424"/>
        <end position="549"/>
    </location>
</feature>
<dbReference type="EMBL" id="CADCTX010000688">
    <property type="protein sequence ID" value="CAA9340745.1"/>
    <property type="molecule type" value="Genomic_DNA"/>
</dbReference>
<dbReference type="InterPro" id="IPR051473">
    <property type="entry name" value="P2Ox-like"/>
</dbReference>
<evidence type="ECO:0000256" key="3">
    <source>
        <dbReference type="ARBA" id="ARBA00022630"/>
    </source>
</evidence>
<comment type="similarity">
    <text evidence="2">Belongs to the GMC oxidoreductase family.</text>
</comment>
<dbReference type="GO" id="GO:0016614">
    <property type="term" value="F:oxidoreductase activity, acting on CH-OH group of donors"/>
    <property type="evidence" value="ECO:0007669"/>
    <property type="project" value="InterPro"/>
</dbReference>
<gene>
    <name evidence="9" type="ORF">AVDCRST_MAG40-2387</name>
</gene>
<organism evidence="9">
    <name type="scientific">uncultured Gemmatimonadaceae bacterium</name>
    <dbReference type="NCBI Taxonomy" id="246130"/>
    <lineage>
        <taxon>Bacteria</taxon>
        <taxon>Pseudomonadati</taxon>
        <taxon>Gemmatimonadota</taxon>
        <taxon>Gemmatimonadia</taxon>
        <taxon>Gemmatimonadales</taxon>
        <taxon>Gemmatimonadaceae</taxon>
        <taxon>environmental samples</taxon>
    </lineage>
</organism>
<evidence type="ECO:0000256" key="4">
    <source>
        <dbReference type="ARBA" id="ARBA00022827"/>
    </source>
</evidence>
<dbReference type="GO" id="GO:0050660">
    <property type="term" value="F:flavin adenine dinucleotide binding"/>
    <property type="evidence" value="ECO:0007669"/>
    <property type="project" value="InterPro"/>
</dbReference>
<keyword evidence="3" id="KW-0285">Flavoprotein</keyword>
<dbReference type="InterPro" id="IPR006076">
    <property type="entry name" value="FAD-dep_OxRdtase"/>
</dbReference>
<evidence type="ECO:0000259" key="6">
    <source>
        <dbReference type="Pfam" id="PF00732"/>
    </source>
</evidence>
<proteinExistence type="inferred from homology"/>
<dbReference type="PANTHER" id="PTHR42784:SF1">
    <property type="entry name" value="PYRANOSE 2-OXIDASE"/>
    <property type="match status" value="1"/>
</dbReference>
<feature type="domain" description="FAD dependent oxidoreductase" evidence="7">
    <location>
        <begin position="12"/>
        <end position="59"/>
    </location>
</feature>